<keyword evidence="3" id="KW-0804">Transcription</keyword>
<gene>
    <name evidence="5" type="ORF">VXC91_44950</name>
</gene>
<dbReference type="InterPro" id="IPR036388">
    <property type="entry name" value="WH-like_DNA-bd_sf"/>
</dbReference>
<dbReference type="InterPro" id="IPR016032">
    <property type="entry name" value="Sig_transdc_resp-reg_C-effctor"/>
</dbReference>
<dbReference type="SUPFAM" id="SSF46894">
    <property type="entry name" value="C-terminal effector domain of the bipartite response regulators"/>
    <property type="match status" value="1"/>
</dbReference>
<dbReference type="CDD" id="cd06170">
    <property type="entry name" value="LuxR_C_like"/>
    <property type="match status" value="1"/>
</dbReference>
<dbReference type="SUPFAM" id="SSF48452">
    <property type="entry name" value="TPR-like"/>
    <property type="match status" value="1"/>
</dbReference>
<dbReference type="RefSeq" id="WP_329513103.1">
    <property type="nucleotide sequence ID" value="NZ_JAYWVC010000501.1"/>
</dbReference>
<accession>A0ABU7FY31</accession>
<dbReference type="PROSITE" id="PS50043">
    <property type="entry name" value="HTH_LUXR_2"/>
    <property type="match status" value="1"/>
</dbReference>
<dbReference type="Gene3D" id="1.25.40.10">
    <property type="entry name" value="Tetratricopeptide repeat domain"/>
    <property type="match status" value="1"/>
</dbReference>
<dbReference type="InterPro" id="IPR011990">
    <property type="entry name" value="TPR-like_helical_dom_sf"/>
</dbReference>
<dbReference type="EMBL" id="JAYWVC010000501">
    <property type="protein sequence ID" value="MED7828790.1"/>
    <property type="molecule type" value="Genomic_DNA"/>
</dbReference>
<dbReference type="SMART" id="SM00421">
    <property type="entry name" value="HTH_LUXR"/>
    <property type="match status" value="1"/>
</dbReference>
<dbReference type="Pfam" id="PF00196">
    <property type="entry name" value="GerE"/>
    <property type="match status" value="1"/>
</dbReference>
<dbReference type="InterPro" id="IPR000792">
    <property type="entry name" value="Tscrpt_reg_LuxR_C"/>
</dbReference>
<dbReference type="Gene3D" id="1.10.10.10">
    <property type="entry name" value="Winged helix-like DNA-binding domain superfamily/Winged helix DNA-binding domain"/>
    <property type="match status" value="1"/>
</dbReference>
<feature type="non-terminal residue" evidence="5">
    <location>
        <position position="1"/>
    </location>
</feature>
<keyword evidence="2" id="KW-0238">DNA-binding</keyword>
<sequence length="217" mass="23912">FEPFVCQAPRTLLDLVQAALFTGRWEQARRHALAARDAHTAEVSPRLALVTLGSLAMTTKDMDEARILFAQALAHPAGRDFPFEHARIHLANGMWLRRKRDAKEARGTLTCAAETFQRLGARTWAERARRELRATGVRVRPAAPLAALTPQERQIAELAASGLSNKEIAKQLFLSQRTVGSHLYHIFPKLGINSRAALRDALNRTEIAPGTDHSGGG</sequence>
<evidence type="ECO:0000313" key="5">
    <source>
        <dbReference type="EMBL" id="MED7828790.1"/>
    </source>
</evidence>
<feature type="domain" description="HTH luxR-type" evidence="4">
    <location>
        <begin position="141"/>
        <end position="206"/>
    </location>
</feature>
<dbReference type="Proteomes" id="UP001333996">
    <property type="component" value="Unassembled WGS sequence"/>
</dbReference>
<keyword evidence="6" id="KW-1185">Reference proteome</keyword>
<evidence type="ECO:0000259" key="4">
    <source>
        <dbReference type="PROSITE" id="PS50043"/>
    </source>
</evidence>
<name>A0ABU7FY31_9ACTN</name>
<reference evidence="5" key="1">
    <citation type="submission" date="2024-01" db="EMBL/GenBank/DDBJ databases">
        <title>First draft genome sequence data of TA4-1, the type strain of Gram-positive actinobacterium Streptomyces chiangmaiensis.</title>
        <authorList>
            <person name="Yasawong M."/>
            <person name="Nantapong N."/>
        </authorList>
    </citation>
    <scope>NUCLEOTIDE SEQUENCE</scope>
    <source>
        <strain evidence="5">TA4-1</strain>
    </source>
</reference>
<dbReference type="PANTHER" id="PTHR44688:SF16">
    <property type="entry name" value="DNA-BINDING TRANSCRIPTIONAL ACTIVATOR DEVR_DOSR"/>
    <property type="match status" value="1"/>
</dbReference>
<dbReference type="PRINTS" id="PR00038">
    <property type="entry name" value="HTHLUXR"/>
</dbReference>
<protein>
    <submittedName>
        <fullName evidence="5">LuxR C-terminal-related transcriptional regulator</fullName>
    </submittedName>
</protein>
<dbReference type="PROSITE" id="PS00622">
    <property type="entry name" value="HTH_LUXR_1"/>
    <property type="match status" value="1"/>
</dbReference>
<dbReference type="PANTHER" id="PTHR44688">
    <property type="entry name" value="DNA-BINDING TRANSCRIPTIONAL ACTIVATOR DEVR_DOSR"/>
    <property type="match status" value="1"/>
</dbReference>
<organism evidence="5 6">
    <name type="scientific">Streptomyces chiangmaiensis</name>
    <dbReference type="NCBI Taxonomy" id="766497"/>
    <lineage>
        <taxon>Bacteria</taxon>
        <taxon>Bacillati</taxon>
        <taxon>Actinomycetota</taxon>
        <taxon>Actinomycetes</taxon>
        <taxon>Kitasatosporales</taxon>
        <taxon>Streptomycetaceae</taxon>
        <taxon>Streptomyces</taxon>
    </lineage>
</organism>
<evidence type="ECO:0000256" key="1">
    <source>
        <dbReference type="ARBA" id="ARBA00023015"/>
    </source>
</evidence>
<evidence type="ECO:0000256" key="2">
    <source>
        <dbReference type="ARBA" id="ARBA00023125"/>
    </source>
</evidence>
<comment type="caution">
    <text evidence="5">The sequence shown here is derived from an EMBL/GenBank/DDBJ whole genome shotgun (WGS) entry which is preliminary data.</text>
</comment>
<evidence type="ECO:0000256" key="3">
    <source>
        <dbReference type="ARBA" id="ARBA00023163"/>
    </source>
</evidence>
<proteinExistence type="predicted"/>
<keyword evidence="1" id="KW-0805">Transcription regulation</keyword>
<evidence type="ECO:0000313" key="6">
    <source>
        <dbReference type="Proteomes" id="UP001333996"/>
    </source>
</evidence>